<evidence type="ECO:0000256" key="9">
    <source>
        <dbReference type="HAMAP-Rule" id="MF_00530"/>
    </source>
</evidence>
<keyword evidence="9" id="KW-1003">Cell membrane</keyword>
<comment type="subunit">
    <text evidence="9">F-type ATPases have 2 components, CF(1) - the catalytic core - and CF(0) - the membrane proton channel. CF(1) has five subunits: alpha(3), beta(3), gamma(1), delta(1), epsilon(1). CF(0) has three main subunits: a, b and c.</text>
</comment>
<evidence type="ECO:0000256" key="4">
    <source>
        <dbReference type="ARBA" id="ARBA00022448"/>
    </source>
</evidence>
<evidence type="ECO:0000256" key="6">
    <source>
        <dbReference type="ARBA" id="ARBA00023065"/>
    </source>
</evidence>
<dbReference type="InterPro" id="IPR024037">
    <property type="entry name" value="Alt_ATP_synth_F1_esu"/>
</dbReference>
<comment type="similarity">
    <text evidence="3 9">Belongs to the ATPase epsilon chain family.</text>
</comment>
<accession>A0A7X0B1Z6</accession>
<proteinExistence type="inferred from homology"/>
<dbReference type="GO" id="GO:0046933">
    <property type="term" value="F:proton-transporting ATP synthase activity, rotational mechanism"/>
    <property type="evidence" value="ECO:0007669"/>
    <property type="project" value="UniProtKB-UniRule"/>
</dbReference>
<dbReference type="RefSeq" id="WP_184806412.1">
    <property type="nucleotide sequence ID" value="NZ_JACIIZ010000016.1"/>
</dbReference>
<comment type="function">
    <text evidence="1 9">Produces ATP from ADP in the presence of a proton gradient across the membrane.</text>
</comment>
<dbReference type="NCBIfam" id="TIGR03166">
    <property type="entry name" value="alt_F1F0_F1_eps"/>
    <property type="match status" value="1"/>
</dbReference>
<reference evidence="11 12" key="1">
    <citation type="submission" date="2020-08" db="EMBL/GenBank/DDBJ databases">
        <title>Genomic Encyclopedia of Type Strains, Phase IV (KMG-IV): sequencing the most valuable type-strain genomes for metagenomic binning, comparative biology and taxonomic classification.</title>
        <authorList>
            <person name="Goeker M."/>
        </authorList>
    </citation>
    <scope>NUCLEOTIDE SEQUENCE [LARGE SCALE GENOMIC DNA]</scope>
    <source>
        <strain evidence="11 12">DSM 22198</strain>
    </source>
</reference>
<dbReference type="Proteomes" id="UP000539175">
    <property type="component" value="Unassembled WGS sequence"/>
</dbReference>
<dbReference type="NCBIfam" id="NF009981">
    <property type="entry name" value="PRK13447.1"/>
    <property type="match status" value="1"/>
</dbReference>
<dbReference type="HAMAP" id="MF_00530">
    <property type="entry name" value="ATP_synth_epsil_bac"/>
    <property type="match status" value="1"/>
</dbReference>
<evidence type="ECO:0000259" key="10">
    <source>
        <dbReference type="Pfam" id="PF02823"/>
    </source>
</evidence>
<keyword evidence="12" id="KW-1185">Reference proteome</keyword>
<organism evidence="11 12">
    <name type="scientific">Nitrospirillum iridis</name>
    <dbReference type="NCBI Taxonomy" id="765888"/>
    <lineage>
        <taxon>Bacteria</taxon>
        <taxon>Pseudomonadati</taxon>
        <taxon>Pseudomonadota</taxon>
        <taxon>Alphaproteobacteria</taxon>
        <taxon>Rhodospirillales</taxon>
        <taxon>Azospirillaceae</taxon>
        <taxon>Nitrospirillum</taxon>
    </lineage>
</organism>
<dbReference type="InterPro" id="IPR001469">
    <property type="entry name" value="ATP_synth_F1_dsu/esu"/>
</dbReference>
<name>A0A7X0B1Z6_9PROT</name>
<evidence type="ECO:0000256" key="8">
    <source>
        <dbReference type="ARBA" id="ARBA00023196"/>
    </source>
</evidence>
<dbReference type="AlphaFoldDB" id="A0A7X0B1Z6"/>
<evidence type="ECO:0000256" key="2">
    <source>
        <dbReference type="ARBA" id="ARBA00004184"/>
    </source>
</evidence>
<evidence type="ECO:0000313" key="11">
    <source>
        <dbReference type="EMBL" id="MBB6254240.1"/>
    </source>
</evidence>
<keyword evidence="4 9" id="KW-0813">Transport</keyword>
<dbReference type="Pfam" id="PF02823">
    <property type="entry name" value="ATP-synt_DE_N"/>
    <property type="match status" value="1"/>
</dbReference>
<keyword evidence="7 9" id="KW-0472">Membrane</keyword>
<keyword evidence="9" id="KW-0066">ATP synthesis</keyword>
<dbReference type="EMBL" id="JACIIZ010000016">
    <property type="protein sequence ID" value="MBB6254240.1"/>
    <property type="molecule type" value="Genomic_DNA"/>
</dbReference>
<dbReference type="GO" id="GO:0045259">
    <property type="term" value="C:proton-transporting ATP synthase complex"/>
    <property type="evidence" value="ECO:0007669"/>
    <property type="project" value="UniProtKB-KW"/>
</dbReference>
<evidence type="ECO:0000256" key="7">
    <source>
        <dbReference type="ARBA" id="ARBA00023136"/>
    </source>
</evidence>
<dbReference type="GO" id="GO:0012505">
    <property type="term" value="C:endomembrane system"/>
    <property type="evidence" value="ECO:0007669"/>
    <property type="project" value="UniProtKB-SubCell"/>
</dbReference>
<evidence type="ECO:0000256" key="5">
    <source>
        <dbReference type="ARBA" id="ARBA00022781"/>
    </source>
</evidence>
<comment type="caution">
    <text evidence="11">The sequence shown here is derived from an EMBL/GenBank/DDBJ whole genome shotgun (WGS) entry which is preliminary data.</text>
</comment>
<dbReference type="GO" id="GO:0005524">
    <property type="term" value="F:ATP binding"/>
    <property type="evidence" value="ECO:0007669"/>
    <property type="project" value="UniProtKB-UniRule"/>
</dbReference>
<gene>
    <name evidence="9" type="primary">atpC</name>
    <name evidence="11" type="ORF">FHS74_004826</name>
</gene>
<evidence type="ECO:0000313" key="12">
    <source>
        <dbReference type="Proteomes" id="UP000539175"/>
    </source>
</evidence>
<keyword evidence="5 9" id="KW-0375">Hydrogen ion transport</keyword>
<keyword evidence="8 9" id="KW-0139">CF(1)</keyword>
<dbReference type="GO" id="GO:0005886">
    <property type="term" value="C:plasma membrane"/>
    <property type="evidence" value="ECO:0007669"/>
    <property type="project" value="UniProtKB-SubCell"/>
</dbReference>
<protein>
    <recommendedName>
        <fullName evidence="9">ATP synthase epsilon chain</fullName>
    </recommendedName>
    <alternativeName>
        <fullName evidence="9">ATP synthase F1 sector epsilon subunit</fullName>
    </alternativeName>
    <alternativeName>
        <fullName evidence="9">F-ATPase epsilon subunit</fullName>
    </alternativeName>
</protein>
<dbReference type="CDD" id="cd12152">
    <property type="entry name" value="F1-ATPase_delta"/>
    <property type="match status" value="1"/>
</dbReference>
<evidence type="ECO:0000256" key="1">
    <source>
        <dbReference type="ARBA" id="ARBA00003543"/>
    </source>
</evidence>
<dbReference type="SUPFAM" id="SSF51344">
    <property type="entry name" value="Epsilon subunit of F1F0-ATP synthase N-terminal domain"/>
    <property type="match status" value="1"/>
</dbReference>
<sequence length="140" mass="15415">MNLRIVTPLSTIVEEDDVRALRAEDASGGFGILPGHADLLTRLAISIVQWRRADGGRRYCAVRGGVLTVTGGTQVTVATREAIAGGDIETLDKTVLDRFRVELDQERLERTEDTRLQLNAIRQIMRHLRPDRRPGGGGLS</sequence>
<dbReference type="Gene3D" id="2.60.15.10">
    <property type="entry name" value="F0F1 ATP synthase delta/epsilon subunit, N-terminal"/>
    <property type="match status" value="1"/>
</dbReference>
<dbReference type="InterPro" id="IPR036771">
    <property type="entry name" value="ATPsynth_dsu/esu_N"/>
</dbReference>
<evidence type="ECO:0000256" key="3">
    <source>
        <dbReference type="ARBA" id="ARBA00005712"/>
    </source>
</evidence>
<keyword evidence="6 9" id="KW-0406">Ion transport</keyword>
<feature type="domain" description="ATP synthase F1 complex delta/epsilon subunit N-terminal" evidence="10">
    <location>
        <begin position="1"/>
        <end position="82"/>
    </location>
</feature>
<comment type="subcellular location">
    <subcellularLocation>
        <location evidence="9">Cell membrane</location>
        <topology evidence="9">Peripheral membrane protein</topology>
    </subcellularLocation>
    <subcellularLocation>
        <location evidence="2">Endomembrane system</location>
        <topology evidence="2">Peripheral membrane protein</topology>
    </subcellularLocation>
</comment>
<dbReference type="InterPro" id="IPR020546">
    <property type="entry name" value="ATP_synth_F1_dsu/esu_N"/>
</dbReference>